<comment type="caution">
    <text evidence="1">The sequence shown here is derived from an EMBL/GenBank/DDBJ whole genome shotgun (WGS) entry which is preliminary data.</text>
</comment>
<name>A0ACB8W9U2_9TELE</name>
<reference evidence="1" key="1">
    <citation type="submission" date="2022-04" db="EMBL/GenBank/DDBJ databases">
        <title>Jade perch genome.</title>
        <authorList>
            <person name="Chao B."/>
        </authorList>
    </citation>
    <scope>NUCLEOTIDE SEQUENCE</scope>
    <source>
        <strain evidence="1">CB-2022</strain>
    </source>
</reference>
<sequence length="245" mass="27203">SLENFVPYKITTLFGLITAGADFYKSIGVKKKSDAEATWQKFYHHAAVREQVDELLQLESEWDSFLESVDRGLQTSDGQLSGRQIADSLSPDAPLTDARTEKSVTLGQYLVQGQKLLLAALEARSTRVVVVAFGSVEGARLWLEQTGCTYDMLLDPQRKIYRSFGLGSSYAKVMKFGCLLRYSEYEAAGRDFPDFPPRLLEDIYQLGGDFLLDAAGKVLLSHPSKNPLDRPSVTDILQAVEPAKL</sequence>
<gene>
    <name evidence="1" type="ORF">L3Q82_011272</name>
</gene>
<evidence type="ECO:0000313" key="1">
    <source>
        <dbReference type="EMBL" id="KAI3364491.1"/>
    </source>
</evidence>
<dbReference type="EMBL" id="CM041543">
    <property type="protein sequence ID" value="KAI3364491.1"/>
    <property type="molecule type" value="Genomic_DNA"/>
</dbReference>
<accession>A0ACB8W9U2</accession>
<keyword evidence="2" id="KW-1185">Reference proteome</keyword>
<proteinExistence type="predicted"/>
<dbReference type="Proteomes" id="UP000831701">
    <property type="component" value="Chromosome 13"/>
</dbReference>
<organism evidence="1 2">
    <name type="scientific">Scortum barcoo</name>
    <name type="common">barcoo grunter</name>
    <dbReference type="NCBI Taxonomy" id="214431"/>
    <lineage>
        <taxon>Eukaryota</taxon>
        <taxon>Metazoa</taxon>
        <taxon>Chordata</taxon>
        <taxon>Craniata</taxon>
        <taxon>Vertebrata</taxon>
        <taxon>Euteleostomi</taxon>
        <taxon>Actinopterygii</taxon>
        <taxon>Neopterygii</taxon>
        <taxon>Teleostei</taxon>
        <taxon>Neoteleostei</taxon>
        <taxon>Acanthomorphata</taxon>
        <taxon>Eupercaria</taxon>
        <taxon>Centrarchiformes</taxon>
        <taxon>Terapontoidei</taxon>
        <taxon>Terapontidae</taxon>
        <taxon>Scortum</taxon>
    </lineage>
</organism>
<protein>
    <submittedName>
        <fullName evidence="1">Uncharacterized protein</fullName>
    </submittedName>
</protein>
<evidence type="ECO:0000313" key="2">
    <source>
        <dbReference type="Proteomes" id="UP000831701"/>
    </source>
</evidence>
<feature type="non-terminal residue" evidence="1">
    <location>
        <position position="1"/>
    </location>
</feature>